<keyword evidence="3" id="KW-1185">Reference proteome</keyword>
<dbReference type="EMBL" id="ML120364">
    <property type="protein sequence ID" value="RPB03019.1"/>
    <property type="molecule type" value="Genomic_DNA"/>
</dbReference>
<protein>
    <submittedName>
        <fullName evidence="2">Uncharacterized protein</fullName>
    </submittedName>
</protein>
<sequence>MLVRSPLVSYSFTSPKGANIRVCYQDHSGNIGQTFYDDQSGWYPGTNGTVGQADLNNGIAITGWDSGKEERVYFIGQGGKIVERCHSSGKPDWYDGALTGKFTAAHYSDLAVISYQARGTWNIRVYYEDKDNVIREACRDGTKEWFDGHRFPF</sequence>
<evidence type="ECO:0000313" key="2">
    <source>
        <dbReference type="EMBL" id="RPB03019.1"/>
    </source>
</evidence>
<reference evidence="2 3" key="1">
    <citation type="journal article" date="2018" name="Nat. Ecol. Evol.">
        <title>Pezizomycetes genomes reveal the molecular basis of ectomycorrhizal truffle lifestyle.</title>
        <authorList>
            <person name="Murat C."/>
            <person name="Payen T."/>
            <person name="Noel B."/>
            <person name="Kuo A."/>
            <person name="Morin E."/>
            <person name="Chen J."/>
            <person name="Kohler A."/>
            <person name="Krizsan K."/>
            <person name="Balestrini R."/>
            <person name="Da Silva C."/>
            <person name="Montanini B."/>
            <person name="Hainaut M."/>
            <person name="Levati E."/>
            <person name="Barry K.W."/>
            <person name="Belfiori B."/>
            <person name="Cichocki N."/>
            <person name="Clum A."/>
            <person name="Dockter R.B."/>
            <person name="Fauchery L."/>
            <person name="Guy J."/>
            <person name="Iotti M."/>
            <person name="Le Tacon F."/>
            <person name="Lindquist E.A."/>
            <person name="Lipzen A."/>
            <person name="Malagnac F."/>
            <person name="Mello A."/>
            <person name="Molinier V."/>
            <person name="Miyauchi S."/>
            <person name="Poulain J."/>
            <person name="Riccioni C."/>
            <person name="Rubini A."/>
            <person name="Sitrit Y."/>
            <person name="Splivallo R."/>
            <person name="Traeger S."/>
            <person name="Wang M."/>
            <person name="Zifcakova L."/>
            <person name="Wipf D."/>
            <person name="Zambonelli A."/>
            <person name="Paolocci F."/>
            <person name="Nowrousian M."/>
            <person name="Ottonello S."/>
            <person name="Baldrian P."/>
            <person name="Spatafora J.W."/>
            <person name="Henrissat B."/>
            <person name="Nagy L.G."/>
            <person name="Aury J.M."/>
            <person name="Wincker P."/>
            <person name="Grigoriev I.V."/>
            <person name="Bonfante P."/>
            <person name="Martin F.M."/>
        </authorList>
    </citation>
    <scope>NUCLEOTIDE SEQUENCE [LARGE SCALE GENOMIC DNA]</scope>
    <source>
        <strain evidence="2 3">120613-1</strain>
    </source>
</reference>
<name>A0A3N4K116_9PEZI</name>
<accession>A0A3N4K116</accession>
<dbReference type="Gene3D" id="2.120.10.70">
    <property type="entry name" value="Fucose-specific lectin"/>
    <property type="match status" value="1"/>
</dbReference>
<proteinExistence type="inferred from homology"/>
<dbReference type="Proteomes" id="UP000276215">
    <property type="component" value="Unassembled WGS sequence"/>
</dbReference>
<dbReference type="AlphaFoldDB" id="A0A3N4K116"/>
<comment type="similarity">
    <text evidence="1">Belongs to the fungal fucose-specific lectin family.</text>
</comment>
<dbReference type="InterPro" id="IPR012475">
    <property type="entry name" value="Fungal_lectin"/>
</dbReference>
<gene>
    <name evidence="2" type="ORF">L873DRAFT_1801090</name>
</gene>
<organism evidence="2 3">
    <name type="scientific">Choiromyces venosus 120613-1</name>
    <dbReference type="NCBI Taxonomy" id="1336337"/>
    <lineage>
        <taxon>Eukaryota</taxon>
        <taxon>Fungi</taxon>
        <taxon>Dikarya</taxon>
        <taxon>Ascomycota</taxon>
        <taxon>Pezizomycotina</taxon>
        <taxon>Pezizomycetes</taxon>
        <taxon>Pezizales</taxon>
        <taxon>Tuberaceae</taxon>
        <taxon>Choiromyces</taxon>
    </lineage>
</organism>
<dbReference type="OrthoDB" id="407298at2759"/>
<evidence type="ECO:0000313" key="3">
    <source>
        <dbReference type="Proteomes" id="UP000276215"/>
    </source>
</evidence>
<dbReference type="Pfam" id="PF07938">
    <property type="entry name" value="Fungal_lectin"/>
    <property type="match status" value="1"/>
</dbReference>
<dbReference type="SUPFAM" id="SSF89372">
    <property type="entry name" value="Fucose-specific lectin"/>
    <property type="match status" value="1"/>
</dbReference>
<evidence type="ECO:0000256" key="1">
    <source>
        <dbReference type="ARBA" id="ARBA00009042"/>
    </source>
</evidence>
<dbReference type="STRING" id="1336337.A0A3N4K116"/>